<dbReference type="PANTHER" id="PTHR14154">
    <property type="entry name" value="UPF0041 BRAIN PROTEIN 44-RELATED"/>
    <property type="match status" value="1"/>
</dbReference>
<evidence type="ECO:0000256" key="1">
    <source>
        <dbReference type="ARBA" id="ARBA00004141"/>
    </source>
</evidence>
<evidence type="ECO:0000256" key="3">
    <source>
        <dbReference type="ARBA" id="ARBA00022989"/>
    </source>
</evidence>
<dbReference type="EMBL" id="EF086101">
    <property type="protein sequence ID" value="ABK25387.1"/>
    <property type="molecule type" value="mRNA"/>
</dbReference>
<keyword evidence="3" id="KW-1133">Transmembrane helix</keyword>
<feature type="compositionally biased region" description="Polar residues" evidence="5">
    <location>
        <begin position="146"/>
        <end position="160"/>
    </location>
</feature>
<comment type="subcellular location">
    <subcellularLocation>
        <location evidence="1">Membrane</location>
        <topology evidence="1">Multi-pass membrane protein</topology>
    </subcellularLocation>
</comment>
<dbReference type="GO" id="GO:0016020">
    <property type="term" value="C:membrane"/>
    <property type="evidence" value="ECO:0007669"/>
    <property type="project" value="UniProtKB-SubCell"/>
</dbReference>
<keyword evidence="4" id="KW-0472">Membrane</keyword>
<dbReference type="OMA" id="VRESTFY"/>
<name>A9NXM6_PICSI</name>
<evidence type="ECO:0000256" key="4">
    <source>
        <dbReference type="ARBA" id="ARBA00023136"/>
    </source>
</evidence>
<protein>
    <recommendedName>
        <fullName evidence="7">Lil3 protein</fullName>
    </recommendedName>
</protein>
<reference evidence="6" key="1">
    <citation type="journal article" date="2008" name="BMC Genomics">
        <title>A conifer genomics resource of 200,000 spruce (Picea spp.) ESTs and 6,464 high-quality, sequence-finished full-length cDNAs for Sitka spruce (Picea sitchensis).</title>
        <authorList>
            <person name="Ralph S.G."/>
            <person name="Chun H.J."/>
            <person name="Kolosova N."/>
            <person name="Cooper D."/>
            <person name="Oddy C."/>
            <person name="Ritland C.E."/>
            <person name="Kirkpatrick R."/>
            <person name="Moore R."/>
            <person name="Barber S."/>
            <person name="Holt R.A."/>
            <person name="Jones S.J."/>
            <person name="Marra M.A."/>
            <person name="Douglas C.J."/>
            <person name="Ritland K."/>
            <person name="Bohlmann J."/>
        </authorList>
    </citation>
    <scope>NUCLEOTIDE SEQUENCE</scope>
    <source>
        <tissue evidence="6">Green portion of the leader tissue</tissue>
    </source>
</reference>
<evidence type="ECO:0000256" key="5">
    <source>
        <dbReference type="SAM" id="MobiDB-lite"/>
    </source>
</evidence>
<keyword evidence="2" id="KW-0812">Transmembrane</keyword>
<sequence length="371" mass="40254">MAGMIPQPTAFLLQQPTCRKPTLSSLPSCLSGIPSRASGAEDLFRTFGYLSLVRTRPRVAVKAEQSGSGGVSSVVKAEDNGTGVENAVIEVKGSESGENSKAEDNGTGVENAVIEVKGSESGENSKAEDNGTGVENAVIEVKGSESGENSVDGNGITGASSAEKVQEASKSRKSSPLERGGTLIGAEAKGKDPSPAAVFGINSSSFSNVNGRFEDLRWENGTWNIQQFIKDNKVDWDAVIDAEVRRRKWLEDNPETSSNKDPVVFDTSIVPWWAWVKRFHLPQAELLNGRAAMIGFFMAYFIDSLTGVGIVDQTSSFFGKLLLFVTIVGVLLIRKNEDLETIKQLVRESTFYDQQWQATWQDETSQQSEKE</sequence>
<evidence type="ECO:0000256" key="2">
    <source>
        <dbReference type="ARBA" id="ARBA00022692"/>
    </source>
</evidence>
<evidence type="ECO:0008006" key="7">
    <source>
        <dbReference type="Google" id="ProtNLM"/>
    </source>
</evidence>
<evidence type="ECO:0000313" key="6">
    <source>
        <dbReference type="EMBL" id="ABK25387.1"/>
    </source>
</evidence>
<accession>A9NXM6</accession>
<proteinExistence type="evidence at transcript level"/>
<dbReference type="AlphaFoldDB" id="A9NXM6"/>
<feature type="region of interest" description="Disordered" evidence="5">
    <location>
        <begin position="142"/>
        <end position="191"/>
    </location>
</feature>
<dbReference type="SUPFAM" id="SSF103511">
    <property type="entry name" value="Chlorophyll a-b binding protein"/>
    <property type="match status" value="1"/>
</dbReference>
<organism evidence="6">
    <name type="scientific">Picea sitchensis</name>
    <name type="common">Sitka spruce</name>
    <name type="synonym">Pinus sitchensis</name>
    <dbReference type="NCBI Taxonomy" id="3332"/>
    <lineage>
        <taxon>Eukaryota</taxon>
        <taxon>Viridiplantae</taxon>
        <taxon>Streptophyta</taxon>
        <taxon>Embryophyta</taxon>
        <taxon>Tracheophyta</taxon>
        <taxon>Spermatophyta</taxon>
        <taxon>Pinopsida</taxon>
        <taxon>Pinidae</taxon>
        <taxon>Conifers I</taxon>
        <taxon>Pinales</taxon>
        <taxon>Pinaceae</taxon>
        <taxon>Picea</taxon>
    </lineage>
</organism>